<evidence type="ECO:0000256" key="7">
    <source>
        <dbReference type="ARBA" id="ARBA00023056"/>
    </source>
</evidence>
<dbReference type="InterPro" id="IPR013534">
    <property type="entry name" value="Starch_synth_cat_dom"/>
</dbReference>
<dbReference type="Pfam" id="PF08323">
    <property type="entry name" value="Glyco_transf_5"/>
    <property type="match status" value="1"/>
</dbReference>
<dbReference type="EMBL" id="CP001715">
    <property type="protein sequence ID" value="ACV35422.1"/>
    <property type="molecule type" value="Genomic_DNA"/>
</dbReference>
<gene>
    <name evidence="8" type="primary">glgA</name>
    <name evidence="11" type="ordered locus">CAP2UW1_2127</name>
</gene>
<organism evidence="11">
    <name type="scientific">Accumulibacter regalis</name>
    <dbReference type="NCBI Taxonomy" id="522306"/>
    <lineage>
        <taxon>Bacteria</taxon>
        <taxon>Pseudomonadati</taxon>
        <taxon>Pseudomonadota</taxon>
        <taxon>Betaproteobacteria</taxon>
        <taxon>Candidatus Accumulibacter</taxon>
    </lineage>
</organism>
<dbReference type="CDD" id="cd03791">
    <property type="entry name" value="GT5_Glycogen_synthase_DULL1-like"/>
    <property type="match status" value="1"/>
</dbReference>
<evidence type="ECO:0000259" key="10">
    <source>
        <dbReference type="Pfam" id="PF08323"/>
    </source>
</evidence>
<keyword evidence="5 8" id="KW-0328">Glycosyltransferase</keyword>
<evidence type="ECO:0000256" key="3">
    <source>
        <dbReference type="ARBA" id="ARBA00004964"/>
    </source>
</evidence>
<comment type="catalytic activity">
    <reaction evidence="1 8">
        <text>[(1-&gt;4)-alpha-D-glucosyl](n) + ADP-alpha-D-glucose = [(1-&gt;4)-alpha-D-glucosyl](n+1) + ADP + H(+)</text>
        <dbReference type="Rhea" id="RHEA:18189"/>
        <dbReference type="Rhea" id="RHEA-COMP:9584"/>
        <dbReference type="Rhea" id="RHEA-COMP:9587"/>
        <dbReference type="ChEBI" id="CHEBI:15378"/>
        <dbReference type="ChEBI" id="CHEBI:15444"/>
        <dbReference type="ChEBI" id="CHEBI:57498"/>
        <dbReference type="ChEBI" id="CHEBI:456216"/>
        <dbReference type="EC" id="2.4.1.21"/>
    </reaction>
</comment>
<reference evidence="11" key="2">
    <citation type="submission" date="2009-09" db="EMBL/GenBank/DDBJ databases">
        <title>Complete sequence of chromosome of Candidatus Accumulibacter phosphatis clade IIA str. UW-1.</title>
        <authorList>
            <consortium name="US DOE Joint Genome Institute"/>
            <person name="Martin H.G."/>
            <person name="Ivanova N."/>
            <person name="Kunin V."/>
            <person name="Warnecke F."/>
            <person name="Barry K."/>
            <person name="He S."/>
            <person name="Salamov A."/>
            <person name="Szeto E."/>
            <person name="Dalin E."/>
            <person name="Pangilinan J.L."/>
            <person name="Lapidus A."/>
            <person name="Lowry S."/>
            <person name="Kyrpides N.C."/>
            <person name="McMahon K.D."/>
            <person name="Hugenholtz P."/>
        </authorList>
    </citation>
    <scope>NUCLEOTIDE SEQUENCE [LARGE SCALE GENOMIC DNA]</scope>
    <source>
        <strain evidence="11">UW-1</strain>
    </source>
</reference>
<evidence type="ECO:0000256" key="5">
    <source>
        <dbReference type="ARBA" id="ARBA00022676"/>
    </source>
</evidence>
<evidence type="ECO:0000256" key="8">
    <source>
        <dbReference type="HAMAP-Rule" id="MF_00484"/>
    </source>
</evidence>
<dbReference type="PANTHER" id="PTHR45825">
    <property type="entry name" value="GRANULE-BOUND STARCH SYNTHASE 1, CHLOROPLASTIC/AMYLOPLASTIC"/>
    <property type="match status" value="1"/>
</dbReference>
<dbReference type="HOGENOM" id="CLU_009583_18_4_4"/>
<dbReference type="EC" id="2.4.1.21" evidence="8"/>
<dbReference type="Gene3D" id="3.40.50.2000">
    <property type="entry name" value="Glycogen Phosphorylase B"/>
    <property type="match status" value="2"/>
</dbReference>
<dbReference type="OrthoDB" id="9808590at2"/>
<evidence type="ECO:0000256" key="1">
    <source>
        <dbReference type="ARBA" id="ARBA00001478"/>
    </source>
</evidence>
<sequence length="480" mass="51305">MRVLHVAVEIYPLVKTGGLADVVAALPVALAERGLDVRVLLPGLPAVLDGVVDLKRVIRLGPAFGAAVITLRLGRLPDSGLLAYVIDTPFLYRRDGNPYLAPDGRDWRDNHRRFALLGWIAAHLAAGELDRDWQPEVVHAHDWHAGLAPAYIAQNPALSTATVFTIHNLAFRGLFPLDHHTDLGLLISGANQSALEFHGQLSFMKAALVHAKRVNAVSPTYAREICTPEFGWGLDGLLRDRGADLSGILNGVDYSVWDPGSDRAIHANYTAGDLGGKKACKASLQAELGFSGRANAPLFAVVSRLTAQKGMDLVLGALPTLLAGGGQLVVVGSGEADIEAAFRAAATAHPQAVSVHLGYDDALSHRVIAGADILLVPSRFEPCGLTQLYALRYGTLPLVRRVGGLADTVIDATPEHLKAGSANGFVFDDAGSRALATRIGEALALYRDPSAWLQVQRRGMAQDFSWADSAVRYEALYRSI</sequence>
<feature type="domain" description="Starch synthase catalytic" evidence="10">
    <location>
        <begin position="2"/>
        <end position="239"/>
    </location>
</feature>
<proteinExistence type="inferred from homology"/>
<reference evidence="11" key="1">
    <citation type="submission" date="2009-08" db="EMBL/GenBank/DDBJ databases">
        <authorList>
            <consortium name="US DOE Joint Genome Institute"/>
            <person name="Lucas S."/>
            <person name="Copeland A."/>
            <person name="Lapidus A."/>
            <person name="Glavina del Rio T."/>
            <person name="Dalin E."/>
            <person name="Tice H."/>
            <person name="Bruce D."/>
            <person name="Barry K."/>
            <person name="Pitluck S."/>
            <person name="Lowry S."/>
            <person name="Larimer F."/>
            <person name="Land M."/>
            <person name="Hauser L."/>
            <person name="Kyrpides N."/>
            <person name="Ivanova N."/>
            <person name="McMahon K.D."/>
            <person name="Hugenholtz P."/>
        </authorList>
    </citation>
    <scope>NUCLEOTIDE SEQUENCE</scope>
    <source>
        <strain evidence="11">UW-1</strain>
    </source>
</reference>
<name>C7RN55_ACCRE</name>
<dbReference type="HAMAP" id="MF_00484">
    <property type="entry name" value="Glycogen_synth"/>
    <property type="match status" value="1"/>
</dbReference>
<evidence type="ECO:0000256" key="4">
    <source>
        <dbReference type="ARBA" id="ARBA00010281"/>
    </source>
</evidence>
<accession>C7RN55</accession>
<dbReference type="InterPro" id="IPR001296">
    <property type="entry name" value="Glyco_trans_1"/>
</dbReference>
<evidence type="ECO:0000256" key="6">
    <source>
        <dbReference type="ARBA" id="ARBA00022679"/>
    </source>
</evidence>
<dbReference type="GO" id="GO:0005978">
    <property type="term" value="P:glycogen biosynthetic process"/>
    <property type="evidence" value="ECO:0007669"/>
    <property type="project" value="UniProtKB-UniRule"/>
</dbReference>
<dbReference type="KEGG" id="app:CAP2UW1_2127"/>
<protein>
    <recommendedName>
        <fullName evidence="8">Glycogen synthase</fullName>
        <ecNumber evidence="8">2.4.1.21</ecNumber>
    </recommendedName>
    <alternativeName>
        <fullName evidence="8">Starch [bacterial glycogen] synthase</fullName>
    </alternativeName>
</protein>
<keyword evidence="6 8" id="KW-0808">Transferase</keyword>
<evidence type="ECO:0000313" key="11">
    <source>
        <dbReference type="EMBL" id="ACV35422.1"/>
    </source>
</evidence>
<dbReference type="Pfam" id="PF00534">
    <property type="entry name" value="Glycos_transf_1"/>
    <property type="match status" value="1"/>
</dbReference>
<dbReference type="eggNOG" id="COG0297">
    <property type="taxonomic scope" value="Bacteria"/>
</dbReference>
<feature type="domain" description="Glycosyl transferase family 1" evidence="9">
    <location>
        <begin position="295"/>
        <end position="445"/>
    </location>
</feature>
<dbReference type="NCBIfam" id="TIGR02095">
    <property type="entry name" value="glgA"/>
    <property type="match status" value="1"/>
</dbReference>
<comment type="pathway">
    <text evidence="3 8">Glycan biosynthesis; glycogen biosynthesis.</text>
</comment>
<dbReference type="PANTHER" id="PTHR45825:SF11">
    <property type="entry name" value="ALPHA AMYLASE DOMAIN-CONTAINING PROTEIN"/>
    <property type="match status" value="1"/>
</dbReference>
<dbReference type="GO" id="GO:0005829">
    <property type="term" value="C:cytosol"/>
    <property type="evidence" value="ECO:0007669"/>
    <property type="project" value="TreeGrafter"/>
</dbReference>
<feature type="binding site" evidence="8">
    <location>
        <position position="15"/>
    </location>
    <ligand>
        <name>ADP-alpha-D-glucose</name>
        <dbReference type="ChEBI" id="CHEBI:57498"/>
    </ligand>
</feature>
<dbReference type="UniPathway" id="UPA00164"/>
<dbReference type="NCBIfam" id="NF001899">
    <property type="entry name" value="PRK00654.1-2"/>
    <property type="match status" value="1"/>
</dbReference>
<dbReference type="GO" id="GO:0004373">
    <property type="term" value="F:alpha-1,4-glucan glucosyltransferase (UDP-glucose donor) activity"/>
    <property type="evidence" value="ECO:0007669"/>
    <property type="project" value="InterPro"/>
</dbReference>
<evidence type="ECO:0000256" key="2">
    <source>
        <dbReference type="ARBA" id="ARBA00002764"/>
    </source>
</evidence>
<dbReference type="GO" id="GO:0009011">
    <property type="term" value="F:alpha-1,4-glucan glucosyltransferase (ADP-glucose donor) activity"/>
    <property type="evidence" value="ECO:0007669"/>
    <property type="project" value="UniProtKB-UniRule"/>
</dbReference>
<dbReference type="AlphaFoldDB" id="C7RN55"/>
<dbReference type="InterPro" id="IPR011835">
    <property type="entry name" value="GS/SS"/>
</dbReference>
<dbReference type="SUPFAM" id="SSF53756">
    <property type="entry name" value="UDP-Glycosyltransferase/glycogen phosphorylase"/>
    <property type="match status" value="1"/>
</dbReference>
<dbReference type="STRING" id="522306.CAP2UW1_2127"/>
<comment type="function">
    <text evidence="2 8">Synthesizes alpha-1,4-glucan chains using ADP-glucose.</text>
</comment>
<comment type="similarity">
    <text evidence="4 8">Belongs to the glycosyltransferase 1 family. Bacterial/plant glycogen synthase subfamily.</text>
</comment>
<evidence type="ECO:0000259" key="9">
    <source>
        <dbReference type="Pfam" id="PF00534"/>
    </source>
</evidence>
<dbReference type="CAZy" id="GT5">
    <property type="family name" value="Glycosyltransferase Family 5"/>
</dbReference>
<keyword evidence="7 8" id="KW-0320">Glycogen biosynthesis</keyword>